<dbReference type="EC" id="3.2.1.2" evidence="5"/>
<dbReference type="OrthoDB" id="1660156at2759"/>
<dbReference type="Proteomes" id="UP000813463">
    <property type="component" value="Chromosome 3"/>
</dbReference>
<name>A0A9R0J895_SPIOL</name>
<evidence type="ECO:0000313" key="6">
    <source>
        <dbReference type="Proteomes" id="UP000813463"/>
    </source>
</evidence>
<dbReference type="GO" id="GO:0005983">
    <property type="term" value="P:starch catabolic process"/>
    <property type="evidence" value="ECO:0000318"/>
    <property type="project" value="GO_Central"/>
</dbReference>
<accession>A0A9R0J895</accession>
<evidence type="ECO:0000256" key="1">
    <source>
        <dbReference type="ARBA" id="ARBA00005652"/>
    </source>
</evidence>
<reference evidence="6" key="1">
    <citation type="journal article" date="2021" name="Nat. Commun.">
        <title>Genomic analyses provide insights into spinach domestication and the genetic basis of agronomic traits.</title>
        <authorList>
            <person name="Cai X."/>
            <person name="Sun X."/>
            <person name="Xu C."/>
            <person name="Sun H."/>
            <person name="Wang X."/>
            <person name="Ge C."/>
            <person name="Zhang Z."/>
            <person name="Wang Q."/>
            <person name="Fei Z."/>
            <person name="Jiao C."/>
            <person name="Wang Q."/>
        </authorList>
    </citation>
    <scope>NUCLEOTIDE SEQUENCE [LARGE SCALE GENOMIC DNA]</scope>
    <source>
        <strain evidence="6">cv. Varoflay</strain>
    </source>
</reference>
<dbReference type="PANTHER" id="PTHR31352:SF3">
    <property type="entry name" value="INACTIVE BETA-AMYLASE 9"/>
    <property type="match status" value="1"/>
</dbReference>
<evidence type="ECO:0000313" key="7">
    <source>
        <dbReference type="RefSeq" id="XP_021862263.1"/>
    </source>
</evidence>
<dbReference type="AlphaFoldDB" id="A0A9R0J895"/>
<keyword evidence="3 5" id="KW-0624">Polysaccharide degradation</keyword>
<evidence type="ECO:0000256" key="5">
    <source>
        <dbReference type="RuleBase" id="RU000509"/>
    </source>
</evidence>
<dbReference type="KEGG" id="soe:110801231"/>
<dbReference type="RefSeq" id="XP_021862263.1">
    <property type="nucleotide sequence ID" value="XM_022006571.2"/>
</dbReference>
<reference evidence="7" key="2">
    <citation type="submission" date="2025-08" db="UniProtKB">
        <authorList>
            <consortium name="RefSeq"/>
        </authorList>
    </citation>
    <scope>IDENTIFICATION</scope>
    <source>
        <tissue evidence="7">Leaf</tissue>
    </source>
</reference>
<protein>
    <recommendedName>
        <fullName evidence="5">Beta-amylase</fullName>
        <ecNumber evidence="5">3.2.1.2</ecNumber>
    </recommendedName>
</protein>
<evidence type="ECO:0000256" key="3">
    <source>
        <dbReference type="ARBA" id="ARBA00023326"/>
    </source>
</evidence>
<dbReference type="GO" id="GO:0016161">
    <property type="term" value="F:beta-amylase activity"/>
    <property type="evidence" value="ECO:0000318"/>
    <property type="project" value="GO_Central"/>
</dbReference>
<evidence type="ECO:0000256" key="2">
    <source>
        <dbReference type="ARBA" id="ARBA00023277"/>
    </source>
</evidence>
<dbReference type="SUPFAM" id="SSF51445">
    <property type="entry name" value="(Trans)glycosidases"/>
    <property type="match status" value="1"/>
</dbReference>
<dbReference type="Pfam" id="PF01373">
    <property type="entry name" value="Glyco_hydro_14"/>
    <property type="match status" value="1"/>
</dbReference>
<dbReference type="InterPro" id="IPR017853">
    <property type="entry name" value="GH"/>
</dbReference>
<dbReference type="PRINTS" id="PR00750">
    <property type="entry name" value="BETAAMYLASE"/>
</dbReference>
<feature type="active site" description="Proton acceptor" evidence="4">
    <location>
        <position position="448"/>
    </location>
</feature>
<keyword evidence="5" id="KW-0378">Hydrolase</keyword>
<dbReference type="InterPro" id="IPR001554">
    <property type="entry name" value="Glyco_hydro_14"/>
</dbReference>
<evidence type="ECO:0000256" key="4">
    <source>
        <dbReference type="PIRSR" id="PIRSR601554-1"/>
    </source>
</evidence>
<feature type="active site" description="Proton donor" evidence="4">
    <location>
        <position position="254"/>
    </location>
</feature>
<gene>
    <name evidence="7" type="primary">LOC110801231</name>
</gene>
<dbReference type="PANTHER" id="PTHR31352">
    <property type="entry name" value="BETA-AMYLASE 1, CHLOROPLASTIC"/>
    <property type="match status" value="1"/>
</dbReference>
<organism evidence="6 7">
    <name type="scientific">Spinacia oleracea</name>
    <name type="common">Spinach</name>
    <dbReference type="NCBI Taxonomy" id="3562"/>
    <lineage>
        <taxon>Eukaryota</taxon>
        <taxon>Viridiplantae</taxon>
        <taxon>Streptophyta</taxon>
        <taxon>Embryophyta</taxon>
        <taxon>Tracheophyta</taxon>
        <taxon>Spermatophyta</taxon>
        <taxon>Magnoliopsida</taxon>
        <taxon>eudicotyledons</taxon>
        <taxon>Gunneridae</taxon>
        <taxon>Pentapetalae</taxon>
        <taxon>Caryophyllales</taxon>
        <taxon>Chenopodiaceae</taxon>
        <taxon>Chenopodioideae</taxon>
        <taxon>Anserineae</taxon>
        <taxon>Spinacia</taxon>
    </lineage>
</organism>
<proteinExistence type="inferred from homology"/>
<comment type="catalytic activity">
    <reaction evidence="5">
        <text>Hydrolysis of (1-&gt;4)-alpha-D-glucosidic linkages in polysaccharides so as to remove successive maltose units from the non-reducing ends of the chains.</text>
        <dbReference type="EC" id="3.2.1.2"/>
    </reaction>
</comment>
<keyword evidence="2 5" id="KW-0119">Carbohydrate metabolism</keyword>
<keyword evidence="5" id="KW-0326">Glycosidase</keyword>
<sequence>MEISVIGNSQMNIGKADENLRELGFSNFKSNNHKNKNMLIPKNRVSFENSNHRVGFTLKAVQGDAIVAEEKANSILLTSCQSVGGVRLFVGLPLDTVSQYNTVNHERAMTAGLKALKLLGVDGVELPVWWGIVEKDNMGIYDWSGYLAIAEMVQNLGLKLRISFCFHASQEPKISLPDWVSRVGEADPNIYFMDRSGRQYKDCLSLAVDDLPVFDSTSPIQVYQNFLESFNAIFSPFMGSTITGITVGLGPDGELRYPSFHDATTTALNNQLGVGEFQCYDKYMLSHLKQYAEETGKPMWGLGGPHDVPKYDESPNANNFFKDDGGSWETPYGDFFLSWYSHQLVEHGNRILSLASTVFGEIPTTISGKLPLVHSWYKTRSHPCELTAGFYNTVNRDGYESVVEMFAKNSCRIILPGLDLSDAHQQNGSLLVQIKDSCTKQGVGMYGENSSVCRVNNGFEKIKSNLSEEKAVVSSFTYQRMGADFFSPKHFPIFTAFVRAVNQLDLDLDVDDMPDTTTTRAVETIHMRSEALKLQTA</sequence>
<keyword evidence="6" id="KW-1185">Reference proteome</keyword>
<dbReference type="Gene3D" id="3.20.20.80">
    <property type="entry name" value="Glycosidases"/>
    <property type="match status" value="1"/>
</dbReference>
<dbReference type="GeneID" id="110801231"/>
<comment type="similarity">
    <text evidence="1 5">Belongs to the glycosyl hydrolase 14 family.</text>
</comment>